<dbReference type="PANTHER" id="PTHR43591">
    <property type="entry name" value="METHYLTRANSFERASE"/>
    <property type="match status" value="1"/>
</dbReference>
<dbReference type="STRING" id="1850252.LPB136_12835"/>
<dbReference type="InterPro" id="IPR029063">
    <property type="entry name" value="SAM-dependent_MTases_sf"/>
</dbReference>
<proteinExistence type="predicted"/>
<dbReference type="EMBL" id="CP018155">
    <property type="protein sequence ID" value="APG66203.1"/>
    <property type="molecule type" value="Genomic_DNA"/>
</dbReference>
<reference evidence="2 3" key="1">
    <citation type="submission" date="2016-11" db="EMBL/GenBank/DDBJ databases">
        <title>Tenacibaculum sp. LPB0136, isolated from marine environment.</title>
        <authorList>
            <person name="Kim E."/>
            <person name="Yi H."/>
        </authorList>
    </citation>
    <scope>NUCLEOTIDE SEQUENCE [LARGE SCALE GENOMIC DNA]</scope>
    <source>
        <strain evidence="2 3">LPB0136</strain>
    </source>
</reference>
<dbReference type="InterPro" id="IPR013216">
    <property type="entry name" value="Methyltransf_11"/>
</dbReference>
<dbReference type="Proteomes" id="UP000181898">
    <property type="component" value="Chromosome"/>
</dbReference>
<dbReference type="AlphaFoldDB" id="A0A1L3JM71"/>
<dbReference type="Gene3D" id="3.40.50.150">
    <property type="entry name" value="Vaccinia Virus protein VP39"/>
    <property type="match status" value="1"/>
</dbReference>
<evidence type="ECO:0000313" key="2">
    <source>
        <dbReference type="EMBL" id="APG66203.1"/>
    </source>
</evidence>
<dbReference type="PANTHER" id="PTHR43591:SF110">
    <property type="entry name" value="RHODANESE DOMAIN-CONTAINING PROTEIN"/>
    <property type="match status" value="1"/>
</dbReference>
<protein>
    <recommendedName>
        <fullName evidence="1">Methyltransferase type 11 domain-containing protein</fullName>
    </recommendedName>
</protein>
<dbReference type="CDD" id="cd02440">
    <property type="entry name" value="AdoMet_MTases"/>
    <property type="match status" value="1"/>
</dbReference>
<name>A0A1L3JM71_9FLAO</name>
<gene>
    <name evidence="2" type="ORF">LPB136_12835</name>
</gene>
<evidence type="ECO:0000259" key="1">
    <source>
        <dbReference type="Pfam" id="PF08241"/>
    </source>
</evidence>
<organism evidence="2 3">
    <name type="scientific">Tenacibaculum todarodis</name>
    <dbReference type="NCBI Taxonomy" id="1850252"/>
    <lineage>
        <taxon>Bacteria</taxon>
        <taxon>Pseudomonadati</taxon>
        <taxon>Bacteroidota</taxon>
        <taxon>Flavobacteriia</taxon>
        <taxon>Flavobacteriales</taxon>
        <taxon>Flavobacteriaceae</taxon>
        <taxon>Tenacibaculum</taxon>
    </lineage>
</organism>
<dbReference type="Pfam" id="PF08241">
    <property type="entry name" value="Methyltransf_11"/>
    <property type="match status" value="1"/>
</dbReference>
<dbReference type="OrthoDB" id="9770553at2"/>
<dbReference type="SUPFAM" id="SSF53335">
    <property type="entry name" value="S-adenosyl-L-methionine-dependent methyltransferases"/>
    <property type="match status" value="1"/>
</dbReference>
<dbReference type="RefSeq" id="WP_072556726.1">
    <property type="nucleotide sequence ID" value="NZ_CP018155.1"/>
</dbReference>
<dbReference type="GO" id="GO:0008757">
    <property type="term" value="F:S-adenosylmethionine-dependent methyltransferase activity"/>
    <property type="evidence" value="ECO:0007669"/>
    <property type="project" value="InterPro"/>
</dbReference>
<evidence type="ECO:0000313" key="3">
    <source>
        <dbReference type="Proteomes" id="UP000181898"/>
    </source>
</evidence>
<sequence length="263" mass="29227">MGSQKIQGELWGKRPKDWANIQELTGDSGYRHALELLKIEPNQTLLDVGCGTGYFCDLATKQEIDVTGIDASEELIKYAKKRNSNIKFLTGEMEELPFDDNSFDFVCGFNSYQYANNIKNAFTEAKRVLKDNGKLTVMIWGNKEDCEALTYLKTIESLLPPPPPGAAGPFALSENKLLERTLEEVGFKIISSNDVDSIWDYPNSITALKGLLSAGPVAKAIDNSGFEKVFDAIDVDIQSYIQSDGGIIYKNKFRVVICETNNN</sequence>
<accession>A0A1L3JM71</accession>
<dbReference type="KEGG" id="ten:LPB136_12835"/>
<keyword evidence="3" id="KW-1185">Reference proteome</keyword>
<feature type="domain" description="Methyltransferase type 11" evidence="1">
    <location>
        <begin position="46"/>
        <end position="136"/>
    </location>
</feature>